<sequence>MAMMFLRNMWPEAEAPIIGEIDQNLHSITHSAKLLYEAVIENS</sequence>
<accession>A0A1R3K2H8</accession>
<evidence type="ECO:0000313" key="2">
    <source>
        <dbReference type="Proteomes" id="UP000187203"/>
    </source>
</evidence>
<dbReference type="Proteomes" id="UP000187203">
    <property type="component" value="Unassembled WGS sequence"/>
</dbReference>
<dbReference type="EMBL" id="AWUE01014793">
    <property type="protein sequence ID" value="OMP01299.1"/>
    <property type="molecule type" value="Genomic_DNA"/>
</dbReference>
<gene>
    <name evidence="1" type="ORF">COLO4_12012</name>
</gene>
<dbReference type="AlphaFoldDB" id="A0A1R3K2H8"/>
<keyword evidence="2" id="KW-1185">Reference proteome</keyword>
<evidence type="ECO:0000313" key="1">
    <source>
        <dbReference type="EMBL" id="OMP01299.1"/>
    </source>
</evidence>
<name>A0A1R3K2H8_9ROSI</name>
<comment type="caution">
    <text evidence="1">The sequence shown here is derived from an EMBL/GenBank/DDBJ whole genome shotgun (WGS) entry which is preliminary data.</text>
</comment>
<proteinExistence type="predicted"/>
<protein>
    <submittedName>
        <fullName evidence="1">Uncharacterized protein</fullName>
    </submittedName>
</protein>
<reference evidence="2" key="1">
    <citation type="submission" date="2013-09" db="EMBL/GenBank/DDBJ databases">
        <title>Corchorus olitorius genome sequencing.</title>
        <authorList>
            <person name="Alam M."/>
            <person name="Haque M.S."/>
            <person name="Islam M.S."/>
            <person name="Emdad E.M."/>
            <person name="Islam M.M."/>
            <person name="Ahmed B."/>
            <person name="Halim A."/>
            <person name="Hossen Q.M.M."/>
            <person name="Hossain M.Z."/>
            <person name="Ahmed R."/>
            <person name="Khan M.M."/>
            <person name="Islam R."/>
            <person name="Rashid M.M."/>
            <person name="Khan S.A."/>
            <person name="Rahman M.S."/>
            <person name="Alam M."/>
            <person name="Yahiya A.S."/>
            <person name="Khan M.S."/>
            <person name="Azam M.S."/>
            <person name="Haque T."/>
            <person name="Lashkar M.Z.H."/>
            <person name="Akhand A.I."/>
            <person name="Morshed G."/>
            <person name="Roy S."/>
            <person name="Uddin K.S."/>
            <person name="Rabeya T."/>
            <person name="Hossain A.S."/>
            <person name="Chowdhury A."/>
            <person name="Snigdha A.R."/>
            <person name="Mortoza M.S."/>
            <person name="Matin S.A."/>
            <person name="Hoque S.M.E."/>
            <person name="Islam M.K."/>
            <person name="Roy D.K."/>
            <person name="Haider R."/>
            <person name="Moosa M.M."/>
            <person name="Elias S.M."/>
            <person name="Hasan A.M."/>
            <person name="Jahan S."/>
            <person name="Shafiuddin M."/>
            <person name="Mahmood N."/>
            <person name="Shommy N.S."/>
        </authorList>
    </citation>
    <scope>NUCLEOTIDE SEQUENCE [LARGE SCALE GENOMIC DNA]</scope>
    <source>
        <strain evidence="2">cv. O-4</strain>
    </source>
</reference>
<organism evidence="1 2">
    <name type="scientific">Corchorus olitorius</name>
    <dbReference type="NCBI Taxonomy" id="93759"/>
    <lineage>
        <taxon>Eukaryota</taxon>
        <taxon>Viridiplantae</taxon>
        <taxon>Streptophyta</taxon>
        <taxon>Embryophyta</taxon>
        <taxon>Tracheophyta</taxon>
        <taxon>Spermatophyta</taxon>
        <taxon>Magnoliopsida</taxon>
        <taxon>eudicotyledons</taxon>
        <taxon>Gunneridae</taxon>
        <taxon>Pentapetalae</taxon>
        <taxon>rosids</taxon>
        <taxon>malvids</taxon>
        <taxon>Malvales</taxon>
        <taxon>Malvaceae</taxon>
        <taxon>Grewioideae</taxon>
        <taxon>Apeibeae</taxon>
        <taxon>Corchorus</taxon>
    </lineage>
</organism>